<organism evidence="2 3">
    <name type="scientific">Ambispora leptoticha</name>
    <dbReference type="NCBI Taxonomy" id="144679"/>
    <lineage>
        <taxon>Eukaryota</taxon>
        <taxon>Fungi</taxon>
        <taxon>Fungi incertae sedis</taxon>
        <taxon>Mucoromycota</taxon>
        <taxon>Glomeromycotina</taxon>
        <taxon>Glomeromycetes</taxon>
        <taxon>Archaeosporales</taxon>
        <taxon>Ambisporaceae</taxon>
        <taxon>Ambispora</taxon>
    </lineage>
</organism>
<feature type="compositionally biased region" description="Low complexity" evidence="1">
    <location>
        <begin position="119"/>
        <end position="133"/>
    </location>
</feature>
<feature type="region of interest" description="Disordered" evidence="1">
    <location>
        <begin position="90"/>
        <end position="133"/>
    </location>
</feature>
<dbReference type="OrthoDB" id="18996at2759"/>
<gene>
    <name evidence="2" type="ORF">ALEPTO_LOCUS10964</name>
</gene>
<evidence type="ECO:0000313" key="3">
    <source>
        <dbReference type="Proteomes" id="UP000789508"/>
    </source>
</evidence>
<evidence type="ECO:0000313" key="2">
    <source>
        <dbReference type="EMBL" id="CAG8684455.1"/>
    </source>
</evidence>
<protein>
    <submittedName>
        <fullName evidence="2">2257_t:CDS:1</fullName>
    </submittedName>
</protein>
<name>A0A9N9EL21_9GLOM</name>
<comment type="caution">
    <text evidence="2">The sequence shown here is derived from an EMBL/GenBank/DDBJ whole genome shotgun (WGS) entry which is preliminary data.</text>
</comment>
<evidence type="ECO:0000256" key="1">
    <source>
        <dbReference type="SAM" id="MobiDB-lite"/>
    </source>
</evidence>
<dbReference type="Proteomes" id="UP000789508">
    <property type="component" value="Unassembled WGS sequence"/>
</dbReference>
<accession>A0A9N9EL21</accession>
<feature type="region of interest" description="Disordered" evidence="1">
    <location>
        <begin position="242"/>
        <end position="263"/>
    </location>
</feature>
<dbReference type="EMBL" id="CAJVPS010014815">
    <property type="protein sequence ID" value="CAG8684455.1"/>
    <property type="molecule type" value="Genomic_DNA"/>
</dbReference>
<feature type="region of interest" description="Disordered" evidence="1">
    <location>
        <begin position="446"/>
        <end position="465"/>
    </location>
</feature>
<feature type="compositionally biased region" description="Low complexity" evidence="1">
    <location>
        <begin position="356"/>
        <end position="375"/>
    </location>
</feature>
<feature type="region of interest" description="Disordered" evidence="1">
    <location>
        <begin position="356"/>
        <end position="392"/>
    </location>
</feature>
<dbReference type="AlphaFoldDB" id="A0A9N9EL21"/>
<keyword evidence="3" id="KW-1185">Reference proteome</keyword>
<proteinExistence type="predicted"/>
<sequence length="640" mass="68718">MNHPTDSTTKFLKSILGVNTYYMNGPPPLTPSSHVSPSVDIASQIDRDNHTNSITAPIPRSANSNVNIAALDPELQLRRNSILNLFTAVDPSSSSTTTTNATNTNTTTSSRRPSVPAVTTTNLSTNTTTTTDNGNAMQERQEQMLNFLQQPSSAVSLINMNRASSSTVNDNSATTLNNAITNNNNHGWFSMFVQQPSSHHHPLVSPYHHQYTATAATAVSLYSSQGYATPMAQQHVGFVGQGRPHNHQSATSNTGSNNNGFNNISYLNNRDSIDDVSRKMSLLGLLSSSESDSSNPASVRNSASINSAIINNDDVVKQQSASSLPLMPSTSYFTDSGNGGDINGLSGANILSTNGIINQNPAPPQINNNNNTINHNTHHPQRSFTPGTPTAHRASHENLLRLITASPPPQTKFASSGPIDAEIQEQERTLMSFLKFAGSENLDVGNADNHATSNNNDNSTTASIGSAGSSTTTIANELNVVGDHLDTSSLSYNMINSTREIHAANNIFSSNTTGKNVSFLDVLPSTSSSYPLSNNNINNSYRNQHDYFVGNINDVVDITSIPSMGVVDQQQLLLQQLLNNNNHHLPHYYRRHDNNNYVSGAGGVGNSFNISEVTATTSTSAQIPAFTNFKFDVDKILAAM</sequence>
<feature type="compositionally biased region" description="Low complexity" evidence="1">
    <location>
        <begin position="249"/>
        <end position="263"/>
    </location>
</feature>
<feature type="compositionally biased region" description="Low complexity" evidence="1">
    <location>
        <begin position="92"/>
        <end position="110"/>
    </location>
</feature>
<reference evidence="2" key="1">
    <citation type="submission" date="2021-06" db="EMBL/GenBank/DDBJ databases">
        <authorList>
            <person name="Kallberg Y."/>
            <person name="Tangrot J."/>
            <person name="Rosling A."/>
        </authorList>
    </citation>
    <scope>NUCLEOTIDE SEQUENCE</scope>
    <source>
        <strain evidence="2">FL130A</strain>
    </source>
</reference>